<dbReference type="RefSeq" id="XP_025354756.1">
    <property type="nucleotide sequence ID" value="XM_025497383.1"/>
</dbReference>
<keyword evidence="7" id="KW-0067">ATP-binding</keyword>
<sequence>MNQRGRSKLRDSVAGEGRRPSDTDKDITIDSIRRHIHHRLALSKENCDRELRKIIMAINAFVEEGIQEQQMKVLQQQQDEQDEIESRELTSTSTSRSHSPMPGAAGGQTANLYGAESPQYSPARRMRPLPPDDAPLDPFIVPLQDLVSIAMDVLDTTIHNLTSRTGACREIISSVQDVGRAWEENPLWPGRGWYVQLLLAVAGLSRVVEWWEAERGFWNFAEDGDENDQKPIKFFMANANRTPSQQSSATNSPAIEPADRKATFGEHIDSLRSTHSSTPILASALDDEDENGDLVKADDLKNSDVDLAANTSTAAALPSSVKESQNILMELSLDGERFLYLSPAWQTVLGSDPAELFDRPIEEVLAPGDAQTFAEATQQLQVDDSRTVEAAFRLLVHPSIIPDSDGVTRYYQEMEGKGMLMQDRQSGSSSHTMWVFKPTGPPEPEEALGPQKPSTAGVGDLSVAAGTSTFDTAGQQHPFLSTEPLLCRICERDVPTWFFEKHSEICNEIHRLEMEISESNEILADLRRSARGIVTQIEASEEVIEYRSIPLSTPAASTLPPTALEVANRSLSPRHPNPAAVRKAHLRALNALIDILRIAGTISTPATKDDADSIEKQRLLSPDSESKIVQVRNWKMVSLPSEDAAFDLLIADVDAAMRRKLSAVNRMLNTIVYVETVRMEWEQRITADFAEEDESLAGARKSQDDSEEQHHSSSTISHSDVNQQENVASGVNSVDVPMTAHSSSAPKSTAGSAPSGSAGQEDDLDDMDGDASAVLLEQYDDAAVPGSTTLSARGDELGREEDIPAVETSMGGSVLRPIPIPTKANIAPRIQRTYLQTPPLSPRHSPKEMTIPLRTVKDRRVSHSLRAMGAHSPHLSASAGGMPISPRIPPMAPSSRPTASSIKDFDIIKPISKGAFGSVFLTRKRTTGDYFAIKVLKKSDMIAKNQITNVKAERMILMTQTQSPFVVKLFFTFQSSESLFLVMEYLPGGDLANLVKALGTLSEDWTRQFVAEVVNGLEMLHAQGVVHRDMKPDNLLIDQKGHLKLTDFGLSKIGLLGRQNRQQMQAPSHAAGSHTGRGSVSGTGSTPPSSIPSGRVGSIPDTPYLIGSQPFYVGTPTHPRGRIMSASTDASDSSGSEGVLTYSQALSSATTSAPRQIPSATLLDSPKNPFASTVAGGHGSGSAGAIGSSTGQIGSGSGAQLKKFVGTPDYLAPESILGLGMDDAAVDWWALGVILYEFLYGYPPFHASTPEKVFDNILSRNISWDDEDVEVSAEARDLMERLMCTDRKNRLGANGAQEIKAHPFFAGIDWDHLIDEEGPFVPQITDPESTDYFDLRGAAFMDFQNEEGNTSTTKEANETYAASNMGMKEFAKAIEGHARFSQTDEFGSFSYKNLPVLKQANDEVIKKMRGDQLNSMSAAMEQHQAGTPGGGIGLIHGRHRSISGKVVTPSSHRGSAVWMPAGPPSPTTSISSQSSVPSKSTAPTSPRSPMGSISGSSATGPLTSMMERKRSQFANTQNEEDLRRTSLPTRLRTTSTSTSGNSAGSRQAIPSMGQSGSSSNTNSPAIATAPLALGNGLSSTTNKEVEEIHCMIAEDNPISARMLQGILTKLGCNSTTVRNGAEALRMAMGETKYSVLFVDVTLPIVSGQDVAKMIKSTRNINAITPIVALASFSGAGTLSQQTSQAVDNLLESTGGVFDAVMAKPIDKTDVCNILPRFGFMPMTQRSS</sequence>
<feature type="compositionally biased region" description="Low complexity" evidence="11">
    <location>
        <begin position="1525"/>
        <end position="1539"/>
    </location>
</feature>
<gene>
    <name evidence="16" type="ORF">FA14DRAFT_148864</name>
</gene>
<feature type="compositionally biased region" description="Polar residues" evidence="11">
    <location>
        <begin position="1484"/>
        <end position="1502"/>
    </location>
</feature>
<dbReference type="OrthoDB" id="162894at2759"/>
<evidence type="ECO:0000256" key="7">
    <source>
        <dbReference type="ARBA" id="ARBA00022840"/>
    </source>
</evidence>
<evidence type="ECO:0000259" key="15">
    <source>
        <dbReference type="PROSITE" id="PS51285"/>
    </source>
</evidence>
<dbReference type="PROSITE" id="PS00108">
    <property type="entry name" value="PROTEIN_KINASE_ST"/>
    <property type="match status" value="1"/>
</dbReference>
<feature type="compositionally biased region" description="Polar residues" evidence="11">
    <location>
        <begin position="712"/>
        <end position="723"/>
    </location>
</feature>
<dbReference type="PROSITE" id="PS50112">
    <property type="entry name" value="PAS"/>
    <property type="match status" value="1"/>
</dbReference>
<protein>
    <recommendedName>
        <fullName evidence="1">non-specific serine/threonine protein kinase</fullName>
        <ecNumber evidence="1">2.7.11.1</ecNumber>
    </recommendedName>
</protein>
<dbReference type="FunFam" id="3.30.200.20:FF:001008">
    <property type="entry name" value="Serine/threonine-protein kinase cek1"/>
    <property type="match status" value="1"/>
</dbReference>
<dbReference type="Pfam" id="PF00072">
    <property type="entry name" value="Response_reg"/>
    <property type="match status" value="1"/>
</dbReference>
<reference evidence="16 17" key="1">
    <citation type="journal article" date="2018" name="Mol. Biol. Evol.">
        <title>Broad Genomic Sampling Reveals a Smut Pathogenic Ancestry of the Fungal Clade Ustilaginomycotina.</title>
        <authorList>
            <person name="Kijpornyongpan T."/>
            <person name="Mondo S.J."/>
            <person name="Barry K."/>
            <person name="Sandor L."/>
            <person name="Lee J."/>
            <person name="Lipzen A."/>
            <person name="Pangilinan J."/>
            <person name="LaButti K."/>
            <person name="Hainaut M."/>
            <person name="Henrissat B."/>
            <person name="Grigoriev I.V."/>
            <person name="Spatafora J.W."/>
            <person name="Aime M.C."/>
        </authorList>
    </citation>
    <scope>NUCLEOTIDE SEQUENCE [LARGE SCALE GENOMIC DNA]</scope>
    <source>
        <strain evidence="16 17">MCA 3882</strain>
    </source>
</reference>
<dbReference type="SMART" id="SM00091">
    <property type="entry name" value="PAS"/>
    <property type="match status" value="1"/>
</dbReference>
<evidence type="ECO:0000256" key="6">
    <source>
        <dbReference type="ARBA" id="ARBA00022777"/>
    </source>
</evidence>
<dbReference type="Gene3D" id="3.40.50.2300">
    <property type="match status" value="1"/>
</dbReference>
<dbReference type="CDD" id="cd05611">
    <property type="entry name" value="STKc_Rim15_like"/>
    <property type="match status" value="1"/>
</dbReference>
<dbReference type="STRING" id="1280837.A0A316VB10"/>
<dbReference type="GO" id="GO:0004674">
    <property type="term" value="F:protein serine/threonine kinase activity"/>
    <property type="evidence" value="ECO:0007669"/>
    <property type="project" value="UniProtKB-KW"/>
</dbReference>
<dbReference type="SUPFAM" id="SSF52172">
    <property type="entry name" value="CheY-like"/>
    <property type="match status" value="1"/>
</dbReference>
<feature type="region of interest" description="Disordered" evidence="11">
    <location>
        <begin position="437"/>
        <end position="461"/>
    </location>
</feature>
<dbReference type="GO" id="GO:0000160">
    <property type="term" value="P:phosphorelay signal transduction system"/>
    <property type="evidence" value="ECO:0007669"/>
    <property type="project" value="InterPro"/>
</dbReference>
<keyword evidence="6" id="KW-0418">Kinase</keyword>
<dbReference type="PROSITE" id="PS51285">
    <property type="entry name" value="AGC_KINASE_CTER"/>
    <property type="match status" value="1"/>
</dbReference>
<dbReference type="InterPro" id="IPR000961">
    <property type="entry name" value="AGC-kinase_C"/>
</dbReference>
<dbReference type="EC" id="2.7.11.1" evidence="1"/>
<feature type="domain" description="Protein kinase" evidence="12">
    <location>
        <begin position="905"/>
        <end position="1305"/>
    </location>
</feature>
<comment type="catalytic activity">
    <reaction evidence="9">
        <text>L-seryl-[protein] + ATP = O-phospho-L-seryl-[protein] + ADP + H(+)</text>
        <dbReference type="Rhea" id="RHEA:17989"/>
        <dbReference type="Rhea" id="RHEA-COMP:9863"/>
        <dbReference type="Rhea" id="RHEA-COMP:11604"/>
        <dbReference type="ChEBI" id="CHEBI:15378"/>
        <dbReference type="ChEBI" id="CHEBI:29999"/>
        <dbReference type="ChEBI" id="CHEBI:30616"/>
        <dbReference type="ChEBI" id="CHEBI:83421"/>
        <dbReference type="ChEBI" id="CHEBI:456216"/>
        <dbReference type="EC" id="2.7.11.1"/>
    </reaction>
</comment>
<evidence type="ECO:0000256" key="11">
    <source>
        <dbReference type="SAM" id="MobiDB-lite"/>
    </source>
</evidence>
<dbReference type="Proteomes" id="UP000245771">
    <property type="component" value="Unassembled WGS sequence"/>
</dbReference>
<feature type="region of interest" description="Disordered" evidence="11">
    <location>
        <begin position="736"/>
        <end position="767"/>
    </location>
</feature>
<evidence type="ECO:0000259" key="14">
    <source>
        <dbReference type="PROSITE" id="PS50112"/>
    </source>
</evidence>
<dbReference type="GO" id="GO:0005524">
    <property type="term" value="F:ATP binding"/>
    <property type="evidence" value="ECO:0007669"/>
    <property type="project" value="UniProtKB-KW"/>
</dbReference>
<feature type="compositionally biased region" description="Low complexity" evidence="11">
    <location>
        <begin position="1072"/>
        <end position="1094"/>
    </location>
</feature>
<evidence type="ECO:0000256" key="8">
    <source>
        <dbReference type="ARBA" id="ARBA00047899"/>
    </source>
</evidence>
<feature type="region of interest" description="Disordered" evidence="11">
    <location>
        <begin position="692"/>
        <end position="723"/>
    </location>
</feature>
<keyword evidence="3 10" id="KW-0597">Phosphoprotein</keyword>
<dbReference type="SUPFAM" id="SSF55785">
    <property type="entry name" value="PYP-like sensor domain (PAS domain)"/>
    <property type="match status" value="1"/>
</dbReference>
<dbReference type="InParanoid" id="A0A316VB10"/>
<dbReference type="InterPro" id="IPR011006">
    <property type="entry name" value="CheY-like_superfamily"/>
</dbReference>
<dbReference type="SMART" id="SM00133">
    <property type="entry name" value="S_TK_X"/>
    <property type="match status" value="1"/>
</dbReference>
<feature type="domain" description="AGC-kinase C-terminal" evidence="15">
    <location>
        <begin position="1306"/>
        <end position="1401"/>
    </location>
</feature>
<keyword evidence="5" id="KW-0547">Nucleotide-binding</keyword>
<evidence type="ECO:0000313" key="16">
    <source>
        <dbReference type="EMBL" id="PWN34454.1"/>
    </source>
</evidence>
<keyword evidence="2" id="KW-0723">Serine/threonine-protein kinase</keyword>
<feature type="compositionally biased region" description="Low complexity" evidence="11">
    <location>
        <begin position="1125"/>
        <end position="1136"/>
    </location>
</feature>
<dbReference type="PROSITE" id="PS50110">
    <property type="entry name" value="RESPONSE_REGULATORY"/>
    <property type="match status" value="1"/>
</dbReference>
<proteinExistence type="predicted"/>
<dbReference type="Gene3D" id="3.30.200.20">
    <property type="entry name" value="Phosphorylase Kinase, domain 1"/>
    <property type="match status" value="1"/>
</dbReference>
<evidence type="ECO:0000256" key="3">
    <source>
        <dbReference type="ARBA" id="ARBA00022553"/>
    </source>
</evidence>
<dbReference type="PANTHER" id="PTHR24356:SF1">
    <property type="entry name" value="SERINE_THREONINE-PROTEIN KINASE GREATWALL"/>
    <property type="match status" value="1"/>
</dbReference>
<evidence type="ECO:0000256" key="4">
    <source>
        <dbReference type="ARBA" id="ARBA00022679"/>
    </source>
</evidence>
<dbReference type="InterPro" id="IPR011009">
    <property type="entry name" value="Kinase-like_dom_sf"/>
</dbReference>
<dbReference type="Pfam" id="PF00069">
    <property type="entry name" value="Pkinase"/>
    <property type="match status" value="2"/>
</dbReference>
<dbReference type="InterPro" id="IPR008271">
    <property type="entry name" value="Ser/Thr_kinase_AS"/>
</dbReference>
<keyword evidence="17" id="KW-1185">Reference proteome</keyword>
<dbReference type="GeneID" id="37019164"/>
<feature type="compositionally biased region" description="Polar residues" evidence="11">
    <location>
        <begin position="1552"/>
        <end position="1564"/>
    </location>
</feature>
<feature type="modified residue" description="4-aspartylphosphate" evidence="10">
    <location>
        <position position="1639"/>
    </location>
</feature>
<keyword evidence="4" id="KW-0808">Transferase</keyword>
<dbReference type="SMART" id="SM00220">
    <property type="entry name" value="S_TKc"/>
    <property type="match status" value="1"/>
</dbReference>
<evidence type="ECO:0000256" key="10">
    <source>
        <dbReference type="PROSITE-ProRule" id="PRU00169"/>
    </source>
</evidence>
<feature type="compositionally biased region" description="Low complexity" evidence="11">
    <location>
        <begin position="742"/>
        <end position="759"/>
    </location>
</feature>
<comment type="catalytic activity">
    <reaction evidence="8">
        <text>L-threonyl-[protein] + ATP = O-phospho-L-threonyl-[protein] + ADP + H(+)</text>
        <dbReference type="Rhea" id="RHEA:46608"/>
        <dbReference type="Rhea" id="RHEA-COMP:11060"/>
        <dbReference type="Rhea" id="RHEA-COMP:11605"/>
        <dbReference type="ChEBI" id="CHEBI:15378"/>
        <dbReference type="ChEBI" id="CHEBI:30013"/>
        <dbReference type="ChEBI" id="CHEBI:30616"/>
        <dbReference type="ChEBI" id="CHEBI:61977"/>
        <dbReference type="ChEBI" id="CHEBI:456216"/>
        <dbReference type="EC" id="2.7.11.1"/>
    </reaction>
</comment>
<dbReference type="FunFam" id="1.10.510.10:FF:000340">
    <property type="entry name" value="Serine threonine protein kinase"/>
    <property type="match status" value="1"/>
</dbReference>
<evidence type="ECO:0000256" key="2">
    <source>
        <dbReference type="ARBA" id="ARBA00022527"/>
    </source>
</evidence>
<feature type="compositionally biased region" description="Basic and acidic residues" evidence="11">
    <location>
        <begin position="701"/>
        <end position="711"/>
    </location>
</feature>
<organism evidence="16 17">
    <name type="scientific">Meira miltonrushii</name>
    <dbReference type="NCBI Taxonomy" id="1280837"/>
    <lineage>
        <taxon>Eukaryota</taxon>
        <taxon>Fungi</taxon>
        <taxon>Dikarya</taxon>
        <taxon>Basidiomycota</taxon>
        <taxon>Ustilaginomycotina</taxon>
        <taxon>Exobasidiomycetes</taxon>
        <taxon>Exobasidiales</taxon>
        <taxon>Brachybasidiaceae</taxon>
        <taxon>Meira</taxon>
    </lineage>
</organism>
<evidence type="ECO:0000259" key="12">
    <source>
        <dbReference type="PROSITE" id="PS50011"/>
    </source>
</evidence>
<dbReference type="InterPro" id="IPR000014">
    <property type="entry name" value="PAS"/>
</dbReference>
<feature type="domain" description="PAS" evidence="14">
    <location>
        <begin position="313"/>
        <end position="384"/>
    </location>
</feature>
<dbReference type="PANTHER" id="PTHR24356">
    <property type="entry name" value="SERINE/THREONINE-PROTEIN KINASE"/>
    <property type="match status" value="1"/>
</dbReference>
<feature type="compositionally biased region" description="Basic and acidic residues" evidence="11">
    <location>
        <begin position="8"/>
        <end position="26"/>
    </location>
</feature>
<accession>A0A316VB10</accession>
<dbReference type="CDD" id="cd17546">
    <property type="entry name" value="REC_hyHK_CKI1_RcsC-like"/>
    <property type="match status" value="1"/>
</dbReference>
<name>A0A316VB10_9BASI</name>
<feature type="domain" description="Response regulatory" evidence="13">
    <location>
        <begin position="1589"/>
        <end position="1718"/>
    </location>
</feature>
<dbReference type="InterPro" id="IPR035965">
    <property type="entry name" value="PAS-like_dom_sf"/>
</dbReference>
<dbReference type="PROSITE" id="PS50011">
    <property type="entry name" value="PROTEIN_KINASE_DOM"/>
    <property type="match status" value="1"/>
</dbReference>
<dbReference type="Gene3D" id="1.10.510.10">
    <property type="entry name" value="Transferase(Phosphotransferase) domain 1"/>
    <property type="match status" value="2"/>
</dbReference>
<feature type="region of interest" description="Disordered" evidence="11">
    <location>
        <begin position="1"/>
        <end position="26"/>
    </location>
</feature>
<dbReference type="SUPFAM" id="SSF56112">
    <property type="entry name" value="Protein kinase-like (PK-like)"/>
    <property type="match status" value="1"/>
</dbReference>
<dbReference type="GO" id="GO:0005634">
    <property type="term" value="C:nucleus"/>
    <property type="evidence" value="ECO:0007669"/>
    <property type="project" value="TreeGrafter"/>
</dbReference>
<dbReference type="FunCoup" id="A0A316VB10">
    <property type="interactions" value="254"/>
</dbReference>
<dbReference type="InterPro" id="IPR001789">
    <property type="entry name" value="Sig_transdc_resp-reg_receiver"/>
</dbReference>
<feature type="region of interest" description="Disordered" evidence="11">
    <location>
        <begin position="1444"/>
        <end position="1564"/>
    </location>
</feature>
<feature type="region of interest" description="Disordered" evidence="11">
    <location>
        <begin position="72"/>
        <end position="131"/>
    </location>
</feature>
<dbReference type="SMART" id="SM00448">
    <property type="entry name" value="REC"/>
    <property type="match status" value="1"/>
</dbReference>
<dbReference type="EMBL" id="KZ819604">
    <property type="protein sequence ID" value="PWN34454.1"/>
    <property type="molecule type" value="Genomic_DNA"/>
</dbReference>
<evidence type="ECO:0000256" key="9">
    <source>
        <dbReference type="ARBA" id="ARBA00048679"/>
    </source>
</evidence>
<dbReference type="GO" id="GO:0005737">
    <property type="term" value="C:cytoplasm"/>
    <property type="evidence" value="ECO:0007669"/>
    <property type="project" value="TreeGrafter"/>
</dbReference>
<feature type="region of interest" description="Disordered" evidence="11">
    <location>
        <begin position="1059"/>
        <end position="1137"/>
    </location>
</feature>
<dbReference type="CDD" id="cd00130">
    <property type="entry name" value="PAS"/>
    <property type="match status" value="1"/>
</dbReference>
<feature type="compositionally biased region" description="Low complexity" evidence="11">
    <location>
        <begin position="89"/>
        <end position="99"/>
    </location>
</feature>
<feature type="compositionally biased region" description="Low complexity" evidence="11">
    <location>
        <begin position="1467"/>
        <end position="1483"/>
    </location>
</feature>
<dbReference type="InterPro" id="IPR050236">
    <property type="entry name" value="Ser_Thr_kinase_AGC"/>
</dbReference>
<evidence type="ECO:0000259" key="13">
    <source>
        <dbReference type="PROSITE" id="PS50110"/>
    </source>
</evidence>
<dbReference type="InterPro" id="IPR000719">
    <property type="entry name" value="Prot_kinase_dom"/>
</dbReference>
<evidence type="ECO:0000256" key="5">
    <source>
        <dbReference type="ARBA" id="ARBA00022741"/>
    </source>
</evidence>
<evidence type="ECO:0000256" key="1">
    <source>
        <dbReference type="ARBA" id="ARBA00012513"/>
    </source>
</evidence>
<evidence type="ECO:0000313" key="17">
    <source>
        <dbReference type="Proteomes" id="UP000245771"/>
    </source>
</evidence>
<dbReference type="GO" id="GO:1901992">
    <property type="term" value="P:positive regulation of mitotic cell cycle phase transition"/>
    <property type="evidence" value="ECO:0007669"/>
    <property type="project" value="UniProtKB-ARBA"/>
</dbReference>
<dbReference type="Gene3D" id="3.30.450.20">
    <property type="entry name" value="PAS domain"/>
    <property type="match status" value="1"/>
</dbReference>